<protein>
    <recommendedName>
        <fullName evidence="4">Polynucleotide adenylyltransferase</fullName>
    </recommendedName>
</protein>
<dbReference type="SUPFAM" id="SSF81631">
    <property type="entry name" value="PAP/OAS1 substrate-binding domain"/>
    <property type="match status" value="1"/>
</dbReference>
<feature type="compositionally biased region" description="Polar residues" evidence="1">
    <location>
        <begin position="107"/>
        <end position="117"/>
    </location>
</feature>
<dbReference type="Gene3D" id="1.10.1410.10">
    <property type="match status" value="1"/>
</dbReference>
<dbReference type="InterPro" id="IPR045862">
    <property type="entry name" value="Trf4-like"/>
</dbReference>
<dbReference type="GO" id="GO:1990817">
    <property type="term" value="F:poly(A) RNA polymerase activity"/>
    <property type="evidence" value="ECO:0007669"/>
    <property type="project" value="InterPro"/>
</dbReference>
<dbReference type="InterPro" id="IPR043519">
    <property type="entry name" value="NT_sf"/>
</dbReference>
<organism evidence="2 3">
    <name type="scientific">Penicillium angulare</name>
    <dbReference type="NCBI Taxonomy" id="116970"/>
    <lineage>
        <taxon>Eukaryota</taxon>
        <taxon>Fungi</taxon>
        <taxon>Dikarya</taxon>
        <taxon>Ascomycota</taxon>
        <taxon>Pezizomycotina</taxon>
        <taxon>Eurotiomycetes</taxon>
        <taxon>Eurotiomycetidae</taxon>
        <taxon>Eurotiales</taxon>
        <taxon>Aspergillaceae</taxon>
        <taxon>Penicillium</taxon>
    </lineage>
</organism>
<dbReference type="GO" id="GO:0003729">
    <property type="term" value="F:mRNA binding"/>
    <property type="evidence" value="ECO:0007669"/>
    <property type="project" value="TreeGrafter"/>
</dbReference>
<accession>A0A9W9GDT0</accession>
<comment type="caution">
    <text evidence="2">The sequence shown here is derived from an EMBL/GenBank/DDBJ whole genome shotgun (WGS) entry which is preliminary data.</text>
</comment>
<proteinExistence type="predicted"/>
<dbReference type="AlphaFoldDB" id="A0A9W9GDT0"/>
<reference evidence="2" key="2">
    <citation type="journal article" date="2023" name="IMA Fungus">
        <title>Comparative genomic study of the Penicillium genus elucidates a diverse pangenome and 15 lateral gene transfer events.</title>
        <authorList>
            <person name="Petersen C."/>
            <person name="Sorensen T."/>
            <person name="Nielsen M.R."/>
            <person name="Sondergaard T.E."/>
            <person name="Sorensen J.L."/>
            <person name="Fitzpatrick D.A."/>
            <person name="Frisvad J.C."/>
            <person name="Nielsen K.L."/>
        </authorList>
    </citation>
    <scope>NUCLEOTIDE SEQUENCE</scope>
    <source>
        <strain evidence="2">IBT 30069</strain>
    </source>
</reference>
<evidence type="ECO:0008006" key="4">
    <source>
        <dbReference type="Google" id="ProtNLM"/>
    </source>
</evidence>
<name>A0A9W9GDT0_9EURO</name>
<dbReference type="EMBL" id="JAPQKH010000001">
    <property type="protein sequence ID" value="KAJ5116470.1"/>
    <property type="molecule type" value="Genomic_DNA"/>
</dbReference>
<dbReference type="PANTHER" id="PTHR23092">
    <property type="entry name" value="POLY(A) RNA POLYMERASE"/>
    <property type="match status" value="1"/>
</dbReference>
<gene>
    <name evidence="2" type="ORF">N7456_000818</name>
</gene>
<dbReference type="GO" id="GO:0031123">
    <property type="term" value="P:RNA 3'-end processing"/>
    <property type="evidence" value="ECO:0007669"/>
    <property type="project" value="TreeGrafter"/>
</dbReference>
<dbReference type="Gene3D" id="3.30.460.10">
    <property type="entry name" value="Beta Polymerase, domain 2"/>
    <property type="match status" value="1"/>
</dbReference>
<dbReference type="OrthoDB" id="273917at2759"/>
<feature type="region of interest" description="Disordered" evidence="1">
    <location>
        <begin position="66"/>
        <end position="117"/>
    </location>
</feature>
<keyword evidence="3" id="KW-1185">Reference proteome</keyword>
<dbReference type="GO" id="GO:0005730">
    <property type="term" value="C:nucleolus"/>
    <property type="evidence" value="ECO:0007669"/>
    <property type="project" value="TreeGrafter"/>
</dbReference>
<dbReference type="GO" id="GO:0043634">
    <property type="term" value="P:polyadenylation-dependent ncRNA catabolic process"/>
    <property type="evidence" value="ECO:0007669"/>
    <property type="project" value="TreeGrafter"/>
</dbReference>
<feature type="compositionally biased region" description="Basic residues" evidence="1">
    <location>
        <begin position="93"/>
        <end position="103"/>
    </location>
</feature>
<reference evidence="2" key="1">
    <citation type="submission" date="2022-11" db="EMBL/GenBank/DDBJ databases">
        <authorList>
            <person name="Petersen C."/>
        </authorList>
    </citation>
    <scope>NUCLEOTIDE SEQUENCE</scope>
    <source>
        <strain evidence="2">IBT 30069</strain>
    </source>
</reference>
<dbReference type="PANTHER" id="PTHR23092:SF50">
    <property type="entry name" value="MTF2-LIKE C-TERMINAL DOMAIN-CONTAINING PROTEIN"/>
    <property type="match status" value="1"/>
</dbReference>
<evidence type="ECO:0000313" key="3">
    <source>
        <dbReference type="Proteomes" id="UP001149165"/>
    </source>
</evidence>
<sequence>MRLSGIQSTRISHHVPRRFRPLPAQDADIVPSSLRKTLEAHRSSNRARLIRKVYPRAAATGLLRPWIPPENRAGYQPPEPLGTPLAESERPSKKPSGKRRTRKRIPETNTSSSQNTHIIPLRHAEDITEQFPWIDFLASDYAVGDASTHLDAEIQAFDRYLTPTPHEQAQISQLNEKITSLLRPVVPHPPRIIGPHYTGLAQAHSDLNFLLPFEDLPRSRHQPRGPSATRPQIRDAHTTLLCRIESTLQSHDMFRGQIKWAGKGKSVLEARHQSTGLLLRFHCGETVPALSEYIRGQLPQYPALRPLYNSTRSLLESRGLFGFTQGNLGPEPLAVLILAFLKMKQPDFPSSPRLGDQFLAFLKFYGSDINIQSTGIAVEPPGVFGADILRQSKGEDTESAYLRGQRSLIGAKRTASAKGNLPANRRLCIQDPTQYMNDLGRSCTRTPELQQVLSTAYKRLSQACDAWDGRDTHGSILTAAIQANFDGLVALRKRLVCPVD</sequence>
<dbReference type="Proteomes" id="UP001149165">
    <property type="component" value="Unassembled WGS sequence"/>
</dbReference>
<evidence type="ECO:0000256" key="1">
    <source>
        <dbReference type="SAM" id="MobiDB-lite"/>
    </source>
</evidence>
<evidence type="ECO:0000313" key="2">
    <source>
        <dbReference type="EMBL" id="KAJ5116470.1"/>
    </source>
</evidence>
<dbReference type="GO" id="GO:0031499">
    <property type="term" value="C:TRAMP complex"/>
    <property type="evidence" value="ECO:0007669"/>
    <property type="project" value="TreeGrafter"/>
</dbReference>